<dbReference type="Proteomes" id="UP000004994">
    <property type="component" value="Chromosome 8"/>
</dbReference>
<organism evidence="1">
    <name type="scientific">Solanum lycopersicum</name>
    <name type="common">Tomato</name>
    <name type="synonym">Lycopersicon esculentum</name>
    <dbReference type="NCBI Taxonomy" id="4081"/>
    <lineage>
        <taxon>Eukaryota</taxon>
        <taxon>Viridiplantae</taxon>
        <taxon>Streptophyta</taxon>
        <taxon>Embryophyta</taxon>
        <taxon>Tracheophyta</taxon>
        <taxon>Spermatophyta</taxon>
        <taxon>Magnoliopsida</taxon>
        <taxon>eudicotyledons</taxon>
        <taxon>Gunneridae</taxon>
        <taxon>Pentapetalae</taxon>
        <taxon>asterids</taxon>
        <taxon>lamiids</taxon>
        <taxon>Solanales</taxon>
        <taxon>Solanaceae</taxon>
        <taxon>Solanoideae</taxon>
        <taxon>Solaneae</taxon>
        <taxon>Solanum</taxon>
        <taxon>Solanum subgen. Lycopersicon</taxon>
    </lineage>
</organism>
<reference evidence="1" key="1">
    <citation type="journal article" date="2012" name="Nature">
        <title>The tomato genome sequence provides insights into fleshy fruit evolution.</title>
        <authorList>
            <consortium name="Tomato Genome Consortium"/>
        </authorList>
    </citation>
    <scope>NUCLEOTIDE SEQUENCE [LARGE SCALE GENOMIC DNA]</scope>
    <source>
        <strain evidence="1">cv. Heinz 1706</strain>
    </source>
</reference>
<dbReference type="PaxDb" id="4081-Solyc08g028750.1.1"/>
<proteinExistence type="predicted"/>
<reference evidence="1" key="2">
    <citation type="submission" date="2019-01" db="UniProtKB">
        <authorList>
            <consortium name="EnsemblPlants"/>
        </authorList>
    </citation>
    <scope>IDENTIFICATION</scope>
    <source>
        <strain evidence="1">cv. Heinz 1706</strain>
    </source>
</reference>
<evidence type="ECO:0000313" key="1">
    <source>
        <dbReference type="EnsemblPlants" id="Solyc08g028750.1.1.1"/>
    </source>
</evidence>
<sequence>MWHKLILTLQYFVTSPQLKITYECFFGLQLLSHVLARSNPFSQIVHTRKLCYLCHR</sequence>
<keyword evidence="2" id="KW-1185">Reference proteome</keyword>
<dbReference type="STRING" id="4081.A0A3Q7HK85"/>
<protein>
    <submittedName>
        <fullName evidence="1">Uncharacterized protein</fullName>
    </submittedName>
</protein>
<dbReference type="InParanoid" id="A0A3Q7HK85"/>
<dbReference type="EnsemblPlants" id="Solyc08g028750.1.1">
    <property type="protein sequence ID" value="Solyc08g028750.1.1.1"/>
    <property type="gene ID" value="Solyc08g028750.1"/>
</dbReference>
<dbReference type="AlphaFoldDB" id="A0A3Q7HK85"/>
<evidence type="ECO:0000313" key="2">
    <source>
        <dbReference type="Proteomes" id="UP000004994"/>
    </source>
</evidence>
<name>A0A3Q7HK85_SOLLC</name>
<accession>A0A3Q7HK85</accession>
<dbReference type="OMA" id="ITYECFF"/>
<dbReference type="Gramene" id="Solyc08g028750.1.1">
    <property type="protein sequence ID" value="Solyc08g028750.1.1.1"/>
    <property type="gene ID" value="Solyc08g028750.1"/>
</dbReference>